<organism evidence="1 2">
    <name type="scientific">Buttiauxella gaviniae ATCC 51604</name>
    <dbReference type="NCBI Taxonomy" id="1354253"/>
    <lineage>
        <taxon>Bacteria</taxon>
        <taxon>Pseudomonadati</taxon>
        <taxon>Pseudomonadota</taxon>
        <taxon>Gammaproteobacteria</taxon>
        <taxon>Enterobacterales</taxon>
        <taxon>Enterobacteriaceae</taxon>
        <taxon>Buttiauxella</taxon>
    </lineage>
</organism>
<dbReference type="AlphaFoldDB" id="A0A1B7HJD4"/>
<dbReference type="RefSeq" id="WP_064519530.1">
    <property type="nucleotide sequence ID" value="NZ_LXEP01000066.1"/>
</dbReference>
<name>A0A1B7HJD4_9ENTR</name>
<evidence type="ECO:0000313" key="1">
    <source>
        <dbReference type="EMBL" id="OAT15686.1"/>
    </source>
</evidence>
<comment type="caution">
    <text evidence="1">The sequence shown here is derived from an EMBL/GenBank/DDBJ whole genome shotgun (WGS) entry which is preliminary data.</text>
</comment>
<reference evidence="1 2" key="1">
    <citation type="submission" date="2016-04" db="EMBL/GenBank/DDBJ databases">
        <title>ATOL: Assembling a taxonomically balanced genome-scale reconstruction of the evolutionary history of the Enterobacteriaceae.</title>
        <authorList>
            <person name="Plunkett G.III."/>
            <person name="Neeno-Eckwall E.C."/>
            <person name="Glasner J.D."/>
            <person name="Perna N.T."/>
        </authorList>
    </citation>
    <scope>NUCLEOTIDE SEQUENCE [LARGE SCALE GENOMIC DNA]</scope>
    <source>
        <strain evidence="1 2">ATCC 51604</strain>
    </source>
</reference>
<sequence length="221" mass="24932">MAFRADEAAKYGFERALNILSPYEAKPGQRERVRAKLTEIVNECGPVVDGYPAWHPFLLETDSTAWSPSTPHGSPSFKNLDHTVYLANGIITCPYPHAVEQLFASIQQLRHSSAYFYIERINDVVMHAEGAVPILIKCVWKSELNVDGTIPGRTAIGLMLEREIPNWKVADYSEPWEAMKESMLGEPHGARSSLFVDQQTGQMMKTIWNQLIKTGLWGNER</sequence>
<protein>
    <submittedName>
        <fullName evidence="1">Uncharacterized protein</fullName>
    </submittedName>
</protein>
<gene>
    <name evidence="1" type="ORF">M977_04692</name>
</gene>
<dbReference type="EMBL" id="LXEP01000066">
    <property type="protein sequence ID" value="OAT15686.1"/>
    <property type="molecule type" value="Genomic_DNA"/>
</dbReference>
<evidence type="ECO:0000313" key="2">
    <source>
        <dbReference type="Proteomes" id="UP000078504"/>
    </source>
</evidence>
<proteinExistence type="predicted"/>
<dbReference type="PATRIC" id="fig|1354253.4.peg.4875"/>
<accession>A0A1B7HJD4</accession>
<dbReference type="Proteomes" id="UP000078504">
    <property type="component" value="Unassembled WGS sequence"/>
</dbReference>